<dbReference type="SUPFAM" id="SSF51316">
    <property type="entry name" value="Mss4-like"/>
    <property type="match status" value="1"/>
</dbReference>
<name>A0A7D4XGU6_9BACT</name>
<reference evidence="5" key="1">
    <citation type="journal article" date="2020" name="Molecules">
        <title>2-Hydroxysorangiadenosine: Structure and Biosynthesis of a Myxobacterial Sesquiterpene-Nucleoside.</title>
        <authorList>
            <person name="Okoth D.A."/>
            <person name="Hug J.J."/>
            <person name="Garcia R."/>
            <person name="Sproer C."/>
            <person name="Overmann J."/>
            <person name="Muller R."/>
        </authorList>
    </citation>
    <scope>NUCLEOTIDE SEQUENCE</scope>
    <source>
        <strain evidence="5">MCy10943</strain>
    </source>
</reference>
<keyword evidence="3" id="KW-0862">Zinc</keyword>
<proteinExistence type="inferred from homology"/>
<feature type="domain" description="CENP-V/GFA" evidence="4">
    <location>
        <begin position="16"/>
        <end position="126"/>
    </location>
</feature>
<accession>A0A7D4XGU6</accession>
<protein>
    <submittedName>
        <fullName evidence="5">Glutathione-dependent formaldehyde-activating enzyme</fullName>
    </submittedName>
</protein>
<sequence length="145" mass="15791">MSESTTQRNTPHLKKYAGGCHCGAVRFEAELDLGGPVNRCNCTICTKVGASTINVKPSAFRLVSGAEHVGEYRVGDSPNSRSFCKRCGIQCFGGGYVEEIGGDFRSVSVNCLDDVDLTTLTFQYWDGRHDNWGAGPRSQPWPARP</sequence>
<dbReference type="InterPro" id="IPR011057">
    <property type="entry name" value="Mss4-like_sf"/>
</dbReference>
<dbReference type="Pfam" id="PF04828">
    <property type="entry name" value="GFA"/>
    <property type="match status" value="1"/>
</dbReference>
<dbReference type="Gene3D" id="2.170.150.70">
    <property type="match status" value="1"/>
</dbReference>
<dbReference type="PROSITE" id="PS51891">
    <property type="entry name" value="CENP_V_GFA"/>
    <property type="match status" value="1"/>
</dbReference>
<dbReference type="GO" id="GO:0046872">
    <property type="term" value="F:metal ion binding"/>
    <property type="evidence" value="ECO:0007669"/>
    <property type="project" value="UniProtKB-KW"/>
</dbReference>
<dbReference type="GO" id="GO:0016846">
    <property type="term" value="F:carbon-sulfur lyase activity"/>
    <property type="evidence" value="ECO:0007669"/>
    <property type="project" value="InterPro"/>
</dbReference>
<organism evidence="5">
    <name type="scientific">Vitiosangium cumulatum</name>
    <dbReference type="NCBI Taxonomy" id="1867796"/>
    <lineage>
        <taxon>Bacteria</taxon>
        <taxon>Pseudomonadati</taxon>
        <taxon>Myxococcota</taxon>
        <taxon>Myxococcia</taxon>
        <taxon>Myxococcales</taxon>
        <taxon>Cystobacterineae</taxon>
        <taxon>Archangiaceae</taxon>
        <taxon>Vitiosangium</taxon>
    </lineage>
</organism>
<dbReference type="PANTHER" id="PTHR28620">
    <property type="entry name" value="CENTROMERE PROTEIN V"/>
    <property type="match status" value="1"/>
</dbReference>
<keyword evidence="2" id="KW-0479">Metal-binding</keyword>
<dbReference type="InterPro" id="IPR006913">
    <property type="entry name" value="CENP-V/GFA"/>
</dbReference>
<dbReference type="EMBL" id="MT520816">
    <property type="protein sequence ID" value="QKW93807.1"/>
    <property type="molecule type" value="Genomic_DNA"/>
</dbReference>
<evidence type="ECO:0000256" key="3">
    <source>
        <dbReference type="ARBA" id="ARBA00022833"/>
    </source>
</evidence>
<comment type="similarity">
    <text evidence="1">Belongs to the Gfa family.</text>
</comment>
<evidence type="ECO:0000256" key="1">
    <source>
        <dbReference type="ARBA" id="ARBA00005495"/>
    </source>
</evidence>
<dbReference type="AlphaFoldDB" id="A0A7D4XGU6"/>
<dbReference type="PANTHER" id="PTHR28620:SF1">
    <property type="entry name" value="CENP-V_GFA DOMAIN-CONTAINING PROTEIN"/>
    <property type="match status" value="1"/>
</dbReference>
<evidence type="ECO:0000256" key="2">
    <source>
        <dbReference type="ARBA" id="ARBA00022723"/>
    </source>
</evidence>
<evidence type="ECO:0000313" key="5">
    <source>
        <dbReference type="EMBL" id="QKW93807.1"/>
    </source>
</evidence>
<dbReference type="InterPro" id="IPR052355">
    <property type="entry name" value="CENP-V-like"/>
</dbReference>
<evidence type="ECO:0000259" key="4">
    <source>
        <dbReference type="PROSITE" id="PS51891"/>
    </source>
</evidence>